<reference evidence="2" key="1">
    <citation type="submission" date="2019-03" db="EMBL/GenBank/DDBJ databases">
        <title>Single cell metagenomics reveals metabolic interactions within the superorganism composed of flagellate Streblomastix strix and complex community of Bacteroidetes bacteria on its surface.</title>
        <authorList>
            <person name="Treitli S.C."/>
            <person name="Kolisko M."/>
            <person name="Husnik F."/>
            <person name="Keeling P."/>
            <person name="Hampl V."/>
        </authorList>
    </citation>
    <scope>NUCLEOTIDE SEQUENCE</scope>
    <source>
        <strain evidence="2">STM</strain>
    </source>
</reference>
<name>A0A5J4SUX3_9ZZZZ</name>
<evidence type="ECO:0000313" key="2">
    <source>
        <dbReference type="EMBL" id="KAA6349602.1"/>
    </source>
</evidence>
<sequence length="122" mass="14037">MTKTRKVWHVFFLIVIVGAAAAVVMALWNALVPPVIGWASISYWQAVGLLALVRILFGGFGHLHHRASFHPHGYPNARLHEELRGMSFNERREYIRKHLKEFHHFGSCEDFSATTEEKKDDK</sequence>
<evidence type="ECO:0000256" key="1">
    <source>
        <dbReference type="SAM" id="Phobius"/>
    </source>
</evidence>
<keyword evidence="1" id="KW-0812">Transmembrane</keyword>
<protein>
    <submittedName>
        <fullName evidence="2">Uncharacterized protein</fullName>
    </submittedName>
</protein>
<keyword evidence="1" id="KW-0472">Membrane</keyword>
<organism evidence="2">
    <name type="scientific">termite gut metagenome</name>
    <dbReference type="NCBI Taxonomy" id="433724"/>
    <lineage>
        <taxon>unclassified sequences</taxon>
        <taxon>metagenomes</taxon>
        <taxon>organismal metagenomes</taxon>
    </lineage>
</organism>
<dbReference type="AlphaFoldDB" id="A0A5J4SUX3"/>
<dbReference type="EMBL" id="SNRY01000044">
    <property type="protein sequence ID" value="KAA6349602.1"/>
    <property type="molecule type" value="Genomic_DNA"/>
</dbReference>
<feature type="transmembrane region" description="Helical" evidence="1">
    <location>
        <begin position="35"/>
        <end position="57"/>
    </location>
</feature>
<comment type="caution">
    <text evidence="2">The sequence shown here is derived from an EMBL/GenBank/DDBJ whole genome shotgun (WGS) entry which is preliminary data.</text>
</comment>
<proteinExistence type="predicted"/>
<keyword evidence="1" id="KW-1133">Transmembrane helix</keyword>
<accession>A0A5J4SUX3</accession>
<feature type="transmembrane region" description="Helical" evidence="1">
    <location>
        <begin position="7"/>
        <end position="29"/>
    </location>
</feature>
<gene>
    <name evidence="2" type="ORF">EZS27_003027</name>
</gene>